<dbReference type="RefSeq" id="WP_275366957.1">
    <property type="nucleotide sequence ID" value="NZ_CP136601.1"/>
</dbReference>
<sequence length="41" mass="4742">MLMNERNQAYFSLIGSTETEREEIDVILQDTRESAGDGFFK</sequence>
<evidence type="ECO:0000313" key="2">
    <source>
        <dbReference type="Proteomes" id="UP001302613"/>
    </source>
</evidence>
<dbReference type="Proteomes" id="UP001302613">
    <property type="component" value="Chromosome"/>
</dbReference>
<name>A0ABZ0GXJ9_9ENTR</name>
<organism evidence="1 2">
    <name type="scientific">Citrobacter portucalensis</name>
    <dbReference type="NCBI Taxonomy" id="1639133"/>
    <lineage>
        <taxon>Bacteria</taxon>
        <taxon>Pseudomonadati</taxon>
        <taxon>Pseudomonadota</taxon>
        <taxon>Gammaproteobacteria</taxon>
        <taxon>Enterobacterales</taxon>
        <taxon>Enterobacteriaceae</taxon>
        <taxon>Citrobacter</taxon>
        <taxon>Citrobacter freundii complex</taxon>
    </lineage>
</organism>
<proteinExistence type="predicted"/>
<reference evidence="1 2" key="1">
    <citation type="submission" date="2023-10" db="EMBL/GenBank/DDBJ databases">
        <title>SFO-1, KPC-2, NDM-1 were first reported in Portuguese citrobacter collected clinically.</title>
        <authorList>
            <person name="Guo K."/>
        </authorList>
    </citation>
    <scope>NUCLEOTIDE SEQUENCE [LARGE SCALE GENOMIC DNA]</scope>
    <source>
        <strain evidence="1 2">L2724hy</strain>
    </source>
</reference>
<keyword evidence="2" id="KW-1185">Reference proteome</keyword>
<gene>
    <name evidence="1" type="ORF">RY846_15240</name>
</gene>
<accession>A0ABZ0GXJ9</accession>
<protein>
    <submittedName>
        <fullName evidence="1">Uncharacterized protein</fullName>
    </submittedName>
</protein>
<evidence type="ECO:0000313" key="1">
    <source>
        <dbReference type="EMBL" id="WOH41981.1"/>
    </source>
</evidence>
<dbReference type="EMBL" id="CP136601">
    <property type="protein sequence ID" value="WOH41981.1"/>
    <property type="molecule type" value="Genomic_DNA"/>
</dbReference>